<evidence type="ECO:0000256" key="1">
    <source>
        <dbReference type="ARBA" id="ARBA00005417"/>
    </source>
</evidence>
<proteinExistence type="inferred from homology"/>
<comment type="caution">
    <text evidence="6">The sequence shown here is derived from an EMBL/GenBank/DDBJ whole genome shotgun (WGS) entry which is preliminary data.</text>
</comment>
<comment type="similarity">
    <text evidence="1">Belongs to the ABC transporter superfamily.</text>
</comment>
<dbReference type="InterPro" id="IPR017871">
    <property type="entry name" value="ABC_transporter-like_CS"/>
</dbReference>
<dbReference type="GO" id="GO:0005524">
    <property type="term" value="F:ATP binding"/>
    <property type="evidence" value="ECO:0007669"/>
    <property type="project" value="UniProtKB-KW"/>
</dbReference>
<dbReference type="EMBL" id="JBHSHC010000053">
    <property type="protein sequence ID" value="MFC4767342.1"/>
    <property type="molecule type" value="Genomic_DNA"/>
</dbReference>
<dbReference type="SMART" id="SM00382">
    <property type="entry name" value="AAA"/>
    <property type="match status" value="1"/>
</dbReference>
<dbReference type="InterPro" id="IPR027417">
    <property type="entry name" value="P-loop_NTPase"/>
</dbReference>
<dbReference type="InterPro" id="IPR003593">
    <property type="entry name" value="AAA+_ATPase"/>
</dbReference>
<evidence type="ECO:0000313" key="6">
    <source>
        <dbReference type="EMBL" id="MFC4767342.1"/>
    </source>
</evidence>
<sequence>MNEAVDVLIHTKDLTKKFGQQISVDRINLEIRRGQIYGFLGPNGAGKTTTIRMLLGLMKPSTGSVRIFGKSLEEDRIEILSKVGSLVESPSYYRNLTGYENLEATRQLIGASKSEIERVLDIVRLEEVAHQLVKGYSLGMRQRLGIALALLGNPELLILDEPTNGLDPAGIHEIRELIKRLPQEYGLTVLISSHNLNEIELIATHVGIIQKGKMIFQGTIQELQERSQPVLQIQVDQPEEASQFLRESGIAVIRQGDVLHIVGHEKDAGSLNKILIHAGYEVSRLYLQTRSLEDIFLELTGGEGTL</sequence>
<dbReference type="CDD" id="cd03268">
    <property type="entry name" value="ABC_BcrA_bacitracin_resist"/>
    <property type="match status" value="1"/>
</dbReference>
<dbReference type="InterPro" id="IPR003439">
    <property type="entry name" value="ABC_transporter-like_ATP-bd"/>
</dbReference>
<evidence type="ECO:0000313" key="7">
    <source>
        <dbReference type="Proteomes" id="UP001596002"/>
    </source>
</evidence>
<name>A0ABV9Q254_9BACL</name>
<dbReference type="Proteomes" id="UP001596002">
    <property type="component" value="Unassembled WGS sequence"/>
</dbReference>
<protein>
    <submittedName>
        <fullName evidence="6">ATP-binding cassette domain-containing protein</fullName>
    </submittedName>
</protein>
<dbReference type="PANTHER" id="PTHR43335">
    <property type="entry name" value="ABC TRANSPORTER, ATP-BINDING PROTEIN"/>
    <property type="match status" value="1"/>
</dbReference>
<dbReference type="PANTHER" id="PTHR43335:SF4">
    <property type="entry name" value="ABC TRANSPORTER, ATP-BINDING PROTEIN"/>
    <property type="match status" value="1"/>
</dbReference>
<keyword evidence="7" id="KW-1185">Reference proteome</keyword>
<gene>
    <name evidence="6" type="ORF">ACFO8Q_08195</name>
</gene>
<reference evidence="7" key="1">
    <citation type="journal article" date="2019" name="Int. J. Syst. Evol. Microbiol.">
        <title>The Global Catalogue of Microorganisms (GCM) 10K type strain sequencing project: providing services to taxonomists for standard genome sequencing and annotation.</title>
        <authorList>
            <consortium name="The Broad Institute Genomics Platform"/>
            <consortium name="The Broad Institute Genome Sequencing Center for Infectious Disease"/>
            <person name="Wu L."/>
            <person name="Ma J."/>
        </authorList>
    </citation>
    <scope>NUCLEOTIDE SEQUENCE [LARGE SCALE GENOMIC DNA]</scope>
    <source>
        <strain evidence="7">WYCCWR 12678</strain>
    </source>
</reference>
<keyword evidence="3" id="KW-0547">Nucleotide-binding</keyword>
<evidence type="ECO:0000256" key="3">
    <source>
        <dbReference type="ARBA" id="ARBA00022741"/>
    </source>
</evidence>
<feature type="domain" description="ABC transporter" evidence="5">
    <location>
        <begin position="9"/>
        <end position="236"/>
    </location>
</feature>
<evidence type="ECO:0000259" key="5">
    <source>
        <dbReference type="PROSITE" id="PS50893"/>
    </source>
</evidence>
<dbReference type="RefSeq" id="WP_380025267.1">
    <property type="nucleotide sequence ID" value="NZ_JBHSHC010000053.1"/>
</dbReference>
<dbReference type="PROSITE" id="PS00211">
    <property type="entry name" value="ABC_TRANSPORTER_1"/>
    <property type="match status" value="1"/>
</dbReference>
<evidence type="ECO:0000256" key="4">
    <source>
        <dbReference type="ARBA" id="ARBA00022840"/>
    </source>
</evidence>
<dbReference type="PROSITE" id="PS50893">
    <property type="entry name" value="ABC_TRANSPORTER_2"/>
    <property type="match status" value="1"/>
</dbReference>
<dbReference type="Gene3D" id="3.40.50.300">
    <property type="entry name" value="P-loop containing nucleotide triphosphate hydrolases"/>
    <property type="match status" value="1"/>
</dbReference>
<dbReference type="SUPFAM" id="SSF52540">
    <property type="entry name" value="P-loop containing nucleoside triphosphate hydrolases"/>
    <property type="match status" value="1"/>
</dbReference>
<organism evidence="6 7">
    <name type="scientific">Effusibacillus consociatus</name>
    <dbReference type="NCBI Taxonomy" id="1117041"/>
    <lineage>
        <taxon>Bacteria</taxon>
        <taxon>Bacillati</taxon>
        <taxon>Bacillota</taxon>
        <taxon>Bacilli</taxon>
        <taxon>Bacillales</taxon>
        <taxon>Alicyclobacillaceae</taxon>
        <taxon>Effusibacillus</taxon>
    </lineage>
</organism>
<accession>A0ABV9Q254</accession>
<dbReference type="Pfam" id="PF00005">
    <property type="entry name" value="ABC_tran"/>
    <property type="match status" value="1"/>
</dbReference>
<keyword evidence="4 6" id="KW-0067">ATP-binding</keyword>
<evidence type="ECO:0000256" key="2">
    <source>
        <dbReference type="ARBA" id="ARBA00022448"/>
    </source>
</evidence>
<keyword evidence="2" id="KW-0813">Transport</keyword>